<feature type="compositionally biased region" description="Polar residues" evidence="1">
    <location>
        <begin position="22"/>
        <end position="31"/>
    </location>
</feature>
<dbReference type="AlphaFoldDB" id="A0A067TRX2"/>
<organism evidence="2 3">
    <name type="scientific">Galerina marginata (strain CBS 339.88)</name>
    <dbReference type="NCBI Taxonomy" id="685588"/>
    <lineage>
        <taxon>Eukaryota</taxon>
        <taxon>Fungi</taxon>
        <taxon>Dikarya</taxon>
        <taxon>Basidiomycota</taxon>
        <taxon>Agaricomycotina</taxon>
        <taxon>Agaricomycetes</taxon>
        <taxon>Agaricomycetidae</taxon>
        <taxon>Agaricales</taxon>
        <taxon>Agaricineae</taxon>
        <taxon>Strophariaceae</taxon>
        <taxon>Galerina</taxon>
    </lineage>
</organism>
<feature type="compositionally biased region" description="Basic and acidic residues" evidence="1">
    <location>
        <begin position="93"/>
        <end position="105"/>
    </location>
</feature>
<feature type="compositionally biased region" description="Basic and acidic residues" evidence="1">
    <location>
        <begin position="161"/>
        <end position="180"/>
    </location>
</feature>
<gene>
    <name evidence="2" type="ORF">GALMADRAFT_52696</name>
</gene>
<evidence type="ECO:0000313" key="2">
    <source>
        <dbReference type="EMBL" id="KDR85057.1"/>
    </source>
</evidence>
<reference evidence="3" key="1">
    <citation type="journal article" date="2014" name="Proc. Natl. Acad. Sci. U.S.A.">
        <title>Extensive sampling of basidiomycete genomes demonstrates inadequacy of the white-rot/brown-rot paradigm for wood decay fungi.</title>
        <authorList>
            <person name="Riley R."/>
            <person name="Salamov A.A."/>
            <person name="Brown D.W."/>
            <person name="Nagy L.G."/>
            <person name="Floudas D."/>
            <person name="Held B.W."/>
            <person name="Levasseur A."/>
            <person name="Lombard V."/>
            <person name="Morin E."/>
            <person name="Otillar R."/>
            <person name="Lindquist E.A."/>
            <person name="Sun H."/>
            <person name="LaButti K.M."/>
            <person name="Schmutz J."/>
            <person name="Jabbour D."/>
            <person name="Luo H."/>
            <person name="Baker S.E."/>
            <person name="Pisabarro A.G."/>
            <person name="Walton J.D."/>
            <person name="Blanchette R.A."/>
            <person name="Henrissat B."/>
            <person name="Martin F."/>
            <person name="Cullen D."/>
            <person name="Hibbett D.S."/>
            <person name="Grigoriev I.V."/>
        </authorList>
    </citation>
    <scope>NUCLEOTIDE SEQUENCE [LARGE SCALE GENOMIC DNA]</scope>
    <source>
        <strain evidence="3">CBS 339.88</strain>
    </source>
</reference>
<feature type="compositionally biased region" description="Low complexity" evidence="1">
    <location>
        <begin position="122"/>
        <end position="136"/>
    </location>
</feature>
<protein>
    <submittedName>
        <fullName evidence="2">Uncharacterized protein</fullName>
    </submittedName>
</protein>
<dbReference type="Proteomes" id="UP000027222">
    <property type="component" value="Unassembled WGS sequence"/>
</dbReference>
<feature type="region of interest" description="Disordered" evidence="1">
    <location>
        <begin position="20"/>
        <end position="219"/>
    </location>
</feature>
<dbReference type="EMBL" id="KL142367">
    <property type="protein sequence ID" value="KDR85057.1"/>
    <property type="molecule type" value="Genomic_DNA"/>
</dbReference>
<proteinExistence type="predicted"/>
<dbReference type="STRING" id="685588.A0A067TRX2"/>
<accession>A0A067TRX2</accession>
<evidence type="ECO:0000313" key="3">
    <source>
        <dbReference type="Proteomes" id="UP000027222"/>
    </source>
</evidence>
<feature type="compositionally biased region" description="Low complexity" evidence="1">
    <location>
        <begin position="46"/>
        <end position="85"/>
    </location>
</feature>
<dbReference type="OrthoDB" id="1926336at2759"/>
<feature type="compositionally biased region" description="Polar residues" evidence="1">
    <location>
        <begin position="203"/>
        <end position="217"/>
    </location>
</feature>
<evidence type="ECO:0000256" key="1">
    <source>
        <dbReference type="SAM" id="MobiDB-lite"/>
    </source>
</evidence>
<dbReference type="HOGENOM" id="CLU_871741_0_0_1"/>
<keyword evidence="3" id="KW-1185">Reference proteome</keyword>
<sequence length="313" mass="33630">MFSQFRNAVEQLAQQPIRVLDASSSAENQGESAPRAQSLDMQATRSTSPLSSSQLAESALSSLRKSLASQRSNSGSSTTSSKTPATSPPPTEPRPHKSNLEERLRRATYAIGDVSGSSTPQRSSRVASPSPSPMVRNRLKQVEQSPASTPLPGSPVVTPAKESEKKLEQPAELSLEDKESCAASPPIQPTEVNSAPVIEPSPLVQTPAPTEILSTGQVKEDNVKALELVESAEPDPQSLESTKDAEVESLQARLRQVEQRFSDVSTSFKRLQAEKLAADAILKEVTPLEGIKDANALREFFTHLKTKDQVSLG</sequence>
<name>A0A067TRX2_GALM3</name>